<dbReference type="PROSITE" id="PS50093">
    <property type="entry name" value="PKD"/>
    <property type="match status" value="15"/>
</dbReference>
<dbReference type="RefSeq" id="WP_418161867.1">
    <property type="nucleotide sequence ID" value="NZ_JBBLZC010000041.1"/>
</dbReference>
<dbReference type="EMBL" id="JBBLZC010000041">
    <property type="protein sequence ID" value="MEK0086023.1"/>
    <property type="molecule type" value="Genomic_DNA"/>
</dbReference>
<comment type="subcellular location">
    <subcellularLocation>
        <location evidence="1">Membrane</location>
        <topology evidence="1">Multi-pass membrane protein</topology>
    </subcellularLocation>
</comment>
<dbReference type="Gene3D" id="2.60.40.10">
    <property type="entry name" value="Immunoglobulins"/>
    <property type="match status" value="15"/>
</dbReference>
<feature type="domain" description="PKD" evidence="8">
    <location>
        <begin position="1188"/>
        <end position="1258"/>
    </location>
</feature>
<evidence type="ECO:0000256" key="4">
    <source>
        <dbReference type="ARBA" id="ARBA00022989"/>
    </source>
</evidence>
<accession>A0ABU8XXT1</accession>
<reference evidence="9 10" key="1">
    <citation type="submission" date="2024-01" db="EMBL/GenBank/DDBJ databases">
        <title>Multi-omics insights into the function and evolution of sodium benzoate biodegradation pathways in Benzoatithermus flavus gen. nov., sp. nov. from hot spring.</title>
        <authorList>
            <person name="Hu C.-J."/>
            <person name="Li W.-J."/>
        </authorList>
    </citation>
    <scope>NUCLEOTIDE SEQUENCE [LARGE SCALE GENOMIC DNA]</scope>
    <source>
        <strain evidence="9 10">SYSU G07066</strain>
    </source>
</reference>
<feature type="domain" description="PKD" evidence="8">
    <location>
        <begin position="578"/>
        <end position="660"/>
    </location>
</feature>
<keyword evidence="10" id="KW-1185">Reference proteome</keyword>
<feature type="domain" description="PKD" evidence="8">
    <location>
        <begin position="1564"/>
        <end position="1627"/>
    </location>
</feature>
<evidence type="ECO:0000259" key="8">
    <source>
        <dbReference type="PROSITE" id="PS50093"/>
    </source>
</evidence>
<evidence type="ECO:0000256" key="7">
    <source>
        <dbReference type="SAM" id="SignalP"/>
    </source>
</evidence>
<evidence type="ECO:0000256" key="2">
    <source>
        <dbReference type="ARBA" id="ARBA00022692"/>
    </source>
</evidence>
<feature type="region of interest" description="Disordered" evidence="6">
    <location>
        <begin position="102"/>
        <end position="129"/>
    </location>
</feature>
<keyword evidence="4" id="KW-1133">Transmembrane helix</keyword>
<dbReference type="SUPFAM" id="SSF49299">
    <property type="entry name" value="PKD domain"/>
    <property type="match status" value="15"/>
</dbReference>
<feature type="domain" description="PKD" evidence="8">
    <location>
        <begin position="1276"/>
        <end position="1345"/>
    </location>
</feature>
<feature type="domain" description="PKD" evidence="8">
    <location>
        <begin position="664"/>
        <end position="742"/>
    </location>
</feature>
<evidence type="ECO:0000313" key="9">
    <source>
        <dbReference type="EMBL" id="MEK0086023.1"/>
    </source>
</evidence>
<keyword evidence="7" id="KW-0732">Signal</keyword>
<feature type="domain" description="PKD" evidence="8">
    <location>
        <begin position="341"/>
        <end position="387"/>
    </location>
</feature>
<gene>
    <name evidence="9" type="ORF">U1T56_22940</name>
</gene>
<feature type="domain" description="PKD" evidence="8">
    <location>
        <begin position="491"/>
        <end position="569"/>
    </location>
</feature>
<feature type="domain" description="PKD" evidence="8">
    <location>
        <begin position="1450"/>
        <end position="1522"/>
    </location>
</feature>
<dbReference type="CDD" id="cd00146">
    <property type="entry name" value="PKD"/>
    <property type="match status" value="15"/>
</dbReference>
<keyword evidence="2" id="KW-0812">Transmembrane</keyword>
<proteinExistence type="predicted"/>
<feature type="domain" description="PKD" evidence="8">
    <location>
        <begin position="954"/>
        <end position="1008"/>
    </location>
</feature>
<dbReference type="Proteomes" id="UP001375743">
    <property type="component" value="Unassembled WGS sequence"/>
</dbReference>
<dbReference type="InterPro" id="IPR000601">
    <property type="entry name" value="PKD_dom"/>
</dbReference>
<feature type="domain" description="PKD" evidence="8">
    <location>
        <begin position="1392"/>
        <end position="1433"/>
    </location>
</feature>
<evidence type="ECO:0000256" key="6">
    <source>
        <dbReference type="SAM" id="MobiDB-lite"/>
    </source>
</evidence>
<organism evidence="9 10">
    <name type="scientific">Benzoatithermus flavus</name>
    <dbReference type="NCBI Taxonomy" id="3108223"/>
    <lineage>
        <taxon>Bacteria</taxon>
        <taxon>Pseudomonadati</taxon>
        <taxon>Pseudomonadota</taxon>
        <taxon>Alphaproteobacteria</taxon>
        <taxon>Geminicoccales</taxon>
        <taxon>Geminicoccaceae</taxon>
        <taxon>Benzoatithermus</taxon>
    </lineage>
</organism>
<keyword evidence="5" id="KW-0472">Membrane</keyword>
<feature type="domain" description="PKD" evidence="8">
    <location>
        <begin position="751"/>
        <end position="821"/>
    </location>
</feature>
<feature type="domain" description="PKD" evidence="8">
    <location>
        <begin position="1013"/>
        <end position="1083"/>
    </location>
</feature>
<name>A0ABU8XXT1_9PROT</name>
<protein>
    <submittedName>
        <fullName evidence="9">PKD domain-containing protein</fullName>
    </submittedName>
</protein>
<dbReference type="PANTHER" id="PTHR46730">
    <property type="entry name" value="POLYCYSTIN-1"/>
    <property type="match status" value="1"/>
</dbReference>
<sequence>MGLGARCRSAGRLLLVPLLLGGTAAAAEEPLSVVYGRAAATGEGDPDFREVIYLRIPDDTRERLYLRVFDPDIGGAHDLLYGTWDTAMRYVLFGGSGAEVEAPPLPARSGGSRGKGTERTAVAEPPRPGGEVLADVTVGEDATADDAWRTLASVMPEQGAHVGGAYVFRLEVDGIAGNDANLFTPTLSLRDRRNVAPAGLEILDRAPTIRIPDDRRVIEVRFAVPADAERLSVRTFDAASGRVAFAGTWRTAELRASGQDSWQESGVALLPDERGATMAILLAGGEEIPNDVTLVVTDDKGRVLPMLLPPTSAMPNARPNAIASLVPLADCSAYAFDAGRSSDSDGDRLRYMWEFGDGAGGEGVALVHRYDRPGSYSGVLRVLDDSGRVGNGSLQPFTVSVKRPPRAEAGPTIVASPGEPVRFDGTGSTPGDRPIAGYLWDFQDGSRATGPAPVHAFARSGHYLVTLRVQDDRPGACDSSTAQVAVDVNAAPVAVAGPDYRIAAGETVELDGRRSYDVDGTIADWSWDLGDGTTGSGPVVSHRYDRPGAYPVMLTVQDAAGLPNSVATSRATVVVNDPPIAVAGPDRKAAIGETLTFDAGGSSDPDGKLVRYAWDFGDGAKGSGPKVAYAYGRPGIYVATLTVTDDSGTATSTATASATVRVNAPPIARAGPDQIVTASEVGFDGSASEDPDGTIVRYDWDFGDGTGGGGARPVHVYRQPGAYRVRLTVADDSGTSRSSASDALRVVVNQAPIADAGPDQIGAPGQELTFSGEGSLDPDGDIADYAWDFKDGTTARGERVAHRFALPGVYQVRLTVQDNTGQSDAIAFDEAQVTINAPPVAKAGPDLLAAPGDEVTLDAGNSFDPDGRIASHRWDFSDLPEPAAGRTVKRTYQAPGVYGARLTVTDDSGASNGVAQDEVAIRINHTPVAQAGEDVLAAGSTIAFDGSTSTDADGDPLVHSWDFGDGSPPASGVRVTHTYADGGTYPVVLTVDDGTGLRNAKASAALTVVIDRPPVADAGGNRAVCAGDVVVLDGSRSHDPEGGPLRYHWDFGDGDGADIVNPTKVYRRGAEYPVTLTVEDDSGFPGNRSTDRILVRVAESPIADAGAAQVACAGSEVRFDGSGSRDADGVVNRFTWDFGDGATGGGDRPVHVYGKPGDYRVSLSIEGDQIGQCPSTNTATTMVKVVEAPAARIRAPAAVALGDIATFDASASSTAAGRITGWHWDFGDGGTAEGATVQHAFTQAGRQVVTLTLRTEGGVESCSAVTARHAVIVNAPPVADAGIDRLVGVDDEVLFDGARSHDPDGGIVAYLWDFGDGATASGVDARHRYPRSGRYEVTLTVQDDADLPNSRASDTALVVVNAMPEPVIAAPDVLCPGEPGSFGAGSSHDADGQKLAFAWSFGDGETAQGSDVTHAYRAPGLYSLTLTADDGTGLGNGRGQSVRRLHVNRPPHPEAGPDRRVCPGQEVTFDGSASVDWEDGIASYRWDFGDGVTAEGARVAHAFRGPGLYDVRLSVTDRSGSSCAVVVDAARVTVNAPPVARLGGDREGFAGGAHDQLSFDASASEDADGHPLSFTWDLGDGIVLAGDKVRHAFAKPGLYPVRLTVSDGSGLTCGQTSDTVEVTVRPRP</sequence>
<feature type="chain" id="PRO_5046238037" evidence="7">
    <location>
        <begin position="27"/>
        <end position="1628"/>
    </location>
</feature>
<evidence type="ECO:0000256" key="5">
    <source>
        <dbReference type="ARBA" id="ARBA00023136"/>
    </source>
</evidence>
<comment type="caution">
    <text evidence="9">The sequence shown here is derived from an EMBL/GenBank/DDBJ whole genome shotgun (WGS) entry which is preliminary data.</text>
</comment>
<dbReference type="PANTHER" id="PTHR46730:SF1">
    <property type="entry name" value="PLAT DOMAIN-CONTAINING PROTEIN"/>
    <property type="match status" value="1"/>
</dbReference>
<dbReference type="Pfam" id="PF18911">
    <property type="entry name" value="PKD_4"/>
    <property type="match status" value="15"/>
</dbReference>
<feature type="domain" description="PKD" evidence="8">
    <location>
        <begin position="434"/>
        <end position="491"/>
    </location>
</feature>
<dbReference type="InterPro" id="IPR022409">
    <property type="entry name" value="PKD/Chitinase_dom"/>
</dbReference>
<evidence type="ECO:0000256" key="1">
    <source>
        <dbReference type="ARBA" id="ARBA00004141"/>
    </source>
</evidence>
<dbReference type="SMART" id="SM00089">
    <property type="entry name" value="PKD"/>
    <property type="match status" value="15"/>
</dbReference>
<feature type="domain" description="PKD" evidence="8">
    <location>
        <begin position="838"/>
        <end position="911"/>
    </location>
</feature>
<dbReference type="InterPro" id="IPR013783">
    <property type="entry name" value="Ig-like_fold"/>
</dbReference>
<evidence type="ECO:0000313" key="10">
    <source>
        <dbReference type="Proteomes" id="UP001375743"/>
    </source>
</evidence>
<feature type="domain" description="PKD" evidence="8">
    <location>
        <begin position="1100"/>
        <end position="1165"/>
    </location>
</feature>
<keyword evidence="3" id="KW-0677">Repeat</keyword>
<evidence type="ECO:0000256" key="3">
    <source>
        <dbReference type="ARBA" id="ARBA00022737"/>
    </source>
</evidence>
<feature type="signal peptide" evidence="7">
    <location>
        <begin position="1"/>
        <end position="26"/>
    </location>
</feature>
<dbReference type="InterPro" id="IPR035986">
    <property type="entry name" value="PKD_dom_sf"/>
</dbReference>